<dbReference type="InterPro" id="IPR050639">
    <property type="entry name" value="SSR_resolvase"/>
</dbReference>
<evidence type="ECO:0000313" key="4">
    <source>
        <dbReference type="EMBL" id="HJC72199.1"/>
    </source>
</evidence>
<dbReference type="GO" id="GO:0003677">
    <property type="term" value="F:DNA binding"/>
    <property type="evidence" value="ECO:0007669"/>
    <property type="project" value="InterPro"/>
</dbReference>
<evidence type="ECO:0000313" key="5">
    <source>
        <dbReference type="Proteomes" id="UP000823918"/>
    </source>
</evidence>
<feature type="domain" description="Resolvase/invertase-type recombinase catalytic" evidence="2">
    <location>
        <begin position="7"/>
        <end position="153"/>
    </location>
</feature>
<dbReference type="Gene3D" id="3.40.50.1390">
    <property type="entry name" value="Resolvase, N-terminal catalytic domain"/>
    <property type="match status" value="1"/>
</dbReference>
<comment type="caution">
    <text evidence="4">The sequence shown here is derived from an EMBL/GenBank/DDBJ whole genome shotgun (WGS) entry which is preliminary data.</text>
</comment>
<dbReference type="Pfam" id="PF00239">
    <property type="entry name" value="Resolvase"/>
    <property type="match status" value="1"/>
</dbReference>
<evidence type="ECO:0000259" key="2">
    <source>
        <dbReference type="PROSITE" id="PS51736"/>
    </source>
</evidence>
<evidence type="ECO:0000256" key="1">
    <source>
        <dbReference type="SAM" id="Coils"/>
    </source>
</evidence>
<dbReference type="GO" id="GO:0000150">
    <property type="term" value="F:DNA strand exchange activity"/>
    <property type="evidence" value="ECO:0007669"/>
    <property type="project" value="InterPro"/>
</dbReference>
<dbReference type="InterPro" id="IPR006119">
    <property type="entry name" value="Resolv_N"/>
</dbReference>
<dbReference type="AlphaFoldDB" id="A0A9D2Q575"/>
<name>A0A9D2Q575_9FIRM</name>
<accession>A0A9D2Q575</accession>
<dbReference type="InterPro" id="IPR025827">
    <property type="entry name" value="Zn_ribbon_recom_dom"/>
</dbReference>
<gene>
    <name evidence="4" type="ORF">H9698_05335</name>
</gene>
<dbReference type="InterPro" id="IPR038109">
    <property type="entry name" value="DNA_bind_recomb_sf"/>
</dbReference>
<reference evidence="4" key="2">
    <citation type="submission" date="2021-04" db="EMBL/GenBank/DDBJ databases">
        <authorList>
            <person name="Gilroy R."/>
        </authorList>
    </citation>
    <scope>NUCLEOTIDE SEQUENCE</scope>
    <source>
        <strain evidence="4">5933</strain>
    </source>
</reference>
<feature type="domain" description="Recombinase" evidence="3">
    <location>
        <begin position="159"/>
        <end position="286"/>
    </location>
</feature>
<dbReference type="InterPro" id="IPR011109">
    <property type="entry name" value="DNA_bind_recombinase_dom"/>
</dbReference>
<proteinExistence type="predicted"/>
<organism evidence="4 5">
    <name type="scientific">Candidatus Ruthenibacterium merdavium</name>
    <dbReference type="NCBI Taxonomy" id="2838752"/>
    <lineage>
        <taxon>Bacteria</taxon>
        <taxon>Bacillati</taxon>
        <taxon>Bacillota</taxon>
        <taxon>Clostridia</taxon>
        <taxon>Eubacteriales</taxon>
        <taxon>Oscillospiraceae</taxon>
        <taxon>Ruthenibacterium</taxon>
    </lineage>
</organism>
<evidence type="ECO:0000259" key="3">
    <source>
        <dbReference type="PROSITE" id="PS51737"/>
    </source>
</evidence>
<dbReference type="SUPFAM" id="SSF53041">
    <property type="entry name" value="Resolvase-like"/>
    <property type="match status" value="1"/>
</dbReference>
<dbReference type="PANTHER" id="PTHR30461">
    <property type="entry name" value="DNA-INVERTASE FROM LAMBDOID PROPHAGE"/>
    <property type="match status" value="1"/>
</dbReference>
<dbReference type="EMBL" id="DWWA01000027">
    <property type="protein sequence ID" value="HJC72199.1"/>
    <property type="molecule type" value="Genomic_DNA"/>
</dbReference>
<dbReference type="SMART" id="SM00857">
    <property type="entry name" value="Resolvase"/>
    <property type="match status" value="1"/>
</dbReference>
<reference evidence="4" key="1">
    <citation type="journal article" date="2021" name="PeerJ">
        <title>Extensive microbial diversity within the chicken gut microbiome revealed by metagenomics and culture.</title>
        <authorList>
            <person name="Gilroy R."/>
            <person name="Ravi A."/>
            <person name="Getino M."/>
            <person name="Pursley I."/>
            <person name="Horton D.L."/>
            <person name="Alikhan N.F."/>
            <person name="Baker D."/>
            <person name="Gharbi K."/>
            <person name="Hall N."/>
            <person name="Watson M."/>
            <person name="Adriaenssens E.M."/>
            <person name="Foster-Nyarko E."/>
            <person name="Jarju S."/>
            <person name="Secka A."/>
            <person name="Antonio M."/>
            <person name="Oren A."/>
            <person name="Chaudhuri R.R."/>
            <person name="La Ragione R."/>
            <person name="Hildebrand F."/>
            <person name="Pallen M.J."/>
        </authorList>
    </citation>
    <scope>NUCLEOTIDE SEQUENCE</scope>
    <source>
        <strain evidence="4">5933</strain>
    </source>
</reference>
<dbReference type="CDD" id="cd00338">
    <property type="entry name" value="Ser_Recombinase"/>
    <property type="match status" value="1"/>
</dbReference>
<dbReference type="Pfam" id="PF13408">
    <property type="entry name" value="Zn_ribbon_recom"/>
    <property type="match status" value="1"/>
</dbReference>
<dbReference type="InterPro" id="IPR036162">
    <property type="entry name" value="Resolvase-like_N_sf"/>
</dbReference>
<dbReference type="Pfam" id="PF07508">
    <property type="entry name" value="Recombinase"/>
    <property type="match status" value="1"/>
</dbReference>
<sequence>MAKSQLRAAAYCRVSTNKAEQLDSYSAQQDFFKEYCQRHEFQLLRIYGDEGKSGTKMKNRKQLLELLADAERGLYDIVLIKDPSRLARNTVDFLTSVRKLKACGVQVTFVNYDLSSSESSEFMLTMLSAIAQEESANMSRRVKFGKRINAEKGRVPNLVYGYDKTKGDYFHLTINEQEAQVVREIFELYSSKIMGATLIARELNRRGLKTKRGCNFNSKSIVTIIKNPIYIGKIVNGRQRVDDFLTGSRVDVSPDEWIVTENPGLRIISDELFLQAQQTYADTRKQYPHPHTHQVGAYQFSGLIRCKCCGYHFTRYQRTYKNTYVRWCCANKNLPGGQACPNRTRLKEEELEQGIRNYLSVLLSEQKELQQIMAEEFERVIQQNRTGPYTLNAIEKELAKRNREKNKLIELFSHDIISLEEMKTRVSSINSEIAEWEHRKQAYSTVFDPDKLHQQITSLFADIRSVLLNNRFDNKLLKHLIEEITVDEKGRVEIKFQALKELPPFSLSLYEPAS</sequence>
<dbReference type="PROSITE" id="PS51736">
    <property type="entry name" value="RECOMBINASES_3"/>
    <property type="match status" value="1"/>
</dbReference>
<dbReference type="PANTHER" id="PTHR30461:SF23">
    <property type="entry name" value="DNA RECOMBINASE-RELATED"/>
    <property type="match status" value="1"/>
</dbReference>
<dbReference type="PROSITE" id="PS51737">
    <property type="entry name" value="RECOMBINASE_DNA_BIND"/>
    <property type="match status" value="1"/>
</dbReference>
<dbReference type="Gene3D" id="3.90.1750.20">
    <property type="entry name" value="Putative Large Serine Recombinase, Chain B, Domain 2"/>
    <property type="match status" value="1"/>
</dbReference>
<feature type="coiled-coil region" evidence="1">
    <location>
        <begin position="391"/>
        <end position="439"/>
    </location>
</feature>
<dbReference type="Proteomes" id="UP000823918">
    <property type="component" value="Unassembled WGS sequence"/>
</dbReference>
<protein>
    <submittedName>
        <fullName evidence="4">Recombinase family protein</fullName>
    </submittedName>
</protein>
<keyword evidence="1" id="KW-0175">Coiled coil</keyword>